<accession>A0A8E6B4X3</accession>
<protein>
    <submittedName>
        <fullName evidence="5">FAD/NAD(P)-binding protein</fullName>
    </submittedName>
</protein>
<keyword evidence="3" id="KW-0479">Metal-binding</keyword>
<organism evidence="5 6">
    <name type="scientific">Telmatocola sphagniphila</name>
    <dbReference type="NCBI Taxonomy" id="1123043"/>
    <lineage>
        <taxon>Bacteria</taxon>
        <taxon>Pseudomonadati</taxon>
        <taxon>Planctomycetota</taxon>
        <taxon>Planctomycetia</taxon>
        <taxon>Gemmatales</taxon>
        <taxon>Gemmataceae</taxon>
    </lineage>
</organism>
<keyword evidence="6" id="KW-1185">Reference proteome</keyword>
<dbReference type="SUPFAM" id="SSF51905">
    <property type="entry name" value="FAD/NAD(P)-binding domain"/>
    <property type="match status" value="2"/>
</dbReference>
<dbReference type="InterPro" id="IPR038732">
    <property type="entry name" value="HpyO/CreE_NAD-binding"/>
</dbReference>
<dbReference type="InterPro" id="IPR036188">
    <property type="entry name" value="FAD/NAD-bd_sf"/>
</dbReference>
<dbReference type="KEGG" id="tsph:KIH39_21305"/>
<evidence type="ECO:0000313" key="6">
    <source>
        <dbReference type="Proteomes" id="UP000676194"/>
    </source>
</evidence>
<evidence type="ECO:0000256" key="1">
    <source>
        <dbReference type="ARBA" id="ARBA00006622"/>
    </source>
</evidence>
<keyword evidence="3" id="KW-0408">Iron</keyword>
<feature type="binding site" evidence="3">
    <location>
        <position position="79"/>
    </location>
    <ligand>
        <name>Fe cation</name>
        <dbReference type="ChEBI" id="CHEBI:24875"/>
        <note>catalytic</note>
    </ligand>
</feature>
<reference evidence="5" key="1">
    <citation type="submission" date="2021-05" db="EMBL/GenBank/DDBJ databases">
        <title>Complete genome sequence of the cellulolytic planctomycete Telmatocola sphagniphila SP2T and characterization of the first cellulase from planctomycetes.</title>
        <authorList>
            <person name="Rakitin A.L."/>
            <person name="Beletsky A.V."/>
            <person name="Naumoff D.G."/>
            <person name="Kulichevskaya I.S."/>
            <person name="Mardanov A.V."/>
            <person name="Ravin N.V."/>
            <person name="Dedysh S.N."/>
        </authorList>
    </citation>
    <scope>NUCLEOTIDE SEQUENCE</scope>
    <source>
        <strain evidence="5">SP2T</strain>
    </source>
</reference>
<evidence type="ECO:0000256" key="2">
    <source>
        <dbReference type="PIRSR" id="PIRSR610300-50"/>
    </source>
</evidence>
<dbReference type="Pfam" id="PF13454">
    <property type="entry name" value="NAD_binding_9"/>
    <property type="match status" value="1"/>
</dbReference>
<name>A0A8E6B4X3_9BACT</name>
<evidence type="ECO:0000256" key="3">
    <source>
        <dbReference type="PIRSR" id="PIRSR610300-51"/>
    </source>
</evidence>
<dbReference type="InterPro" id="IPR010300">
    <property type="entry name" value="CDO_1"/>
</dbReference>
<dbReference type="CDD" id="cd10548">
    <property type="entry name" value="cupin_CDO"/>
    <property type="match status" value="1"/>
</dbReference>
<feature type="cross-link" description="3'-(S-cysteinyl)-tyrosine (Cys-Tyr)" evidence="2">
    <location>
        <begin position="86"/>
        <end position="148"/>
    </location>
</feature>
<dbReference type="GO" id="GO:0016702">
    <property type="term" value="F:oxidoreductase activity, acting on single donors with incorporation of molecular oxygen, incorporation of two atoms of oxygen"/>
    <property type="evidence" value="ECO:0007669"/>
    <property type="project" value="InterPro"/>
</dbReference>
<proteinExistence type="inferred from homology"/>
<dbReference type="Proteomes" id="UP000676194">
    <property type="component" value="Chromosome"/>
</dbReference>
<dbReference type="AlphaFoldDB" id="A0A8E6B4X3"/>
<dbReference type="EMBL" id="CP074694">
    <property type="protein sequence ID" value="QVL31359.1"/>
    <property type="molecule type" value="Genomic_DNA"/>
</dbReference>
<dbReference type="PANTHER" id="PTHR40254:SF1">
    <property type="entry name" value="BLR0577 PROTEIN"/>
    <property type="match status" value="1"/>
</dbReference>
<feature type="binding site" evidence="3">
    <location>
        <position position="81"/>
    </location>
    <ligand>
        <name>Fe cation</name>
        <dbReference type="ChEBI" id="CHEBI:24875"/>
        <note>catalytic</note>
    </ligand>
</feature>
<dbReference type="InterPro" id="IPR052189">
    <property type="entry name" value="L-asp_N-monooxygenase_NS-form"/>
</dbReference>
<dbReference type="PANTHER" id="PTHR40254">
    <property type="entry name" value="BLR0577 PROTEIN"/>
    <property type="match status" value="1"/>
</dbReference>
<dbReference type="GO" id="GO:0005506">
    <property type="term" value="F:iron ion binding"/>
    <property type="evidence" value="ECO:0007669"/>
    <property type="project" value="InterPro"/>
</dbReference>
<dbReference type="RefSeq" id="WP_213495240.1">
    <property type="nucleotide sequence ID" value="NZ_CP074694.1"/>
</dbReference>
<feature type="binding site" evidence="3">
    <location>
        <position position="130"/>
    </location>
    <ligand>
        <name>Fe cation</name>
        <dbReference type="ChEBI" id="CHEBI:24875"/>
        <note>catalytic</note>
    </ligand>
</feature>
<gene>
    <name evidence="5" type="ORF">KIH39_21305</name>
</gene>
<dbReference type="Gene3D" id="2.60.120.10">
    <property type="entry name" value="Jelly Rolls"/>
    <property type="match status" value="1"/>
</dbReference>
<sequence length="646" mass="71544">MRTLRGPLLDLVQKLDELAPEPTLVELVRTLEAFELTSDDVIDFVQKTQQNYSRVPVVLREHYELLVMTWLPGQASIPHDHTNSICVVRVIQGEAVEASYGIGADGYADLEYETPIEAGQVVGGHDAGVHSIRNASQNGQLLVTVHIYAPRLKEFRRFEPRPNTHKSPLKLYRNLTPTITIVGGGFSGSMAAAQILRRAEMAGEPVNVELVERRGTIGEGLAYSTRESIHLLNVPAARMSAWPDKPDDFLHWAQRRHPGVTGKDFLPRQWYGEYVRESLLTTAEEAGAHAKLDVILDEVRRLARHPQGGWMVHLGRGTSFRTDAVILAIGHRPPSDPIGKSWSGPRARYLLDPWRPFATNDVGVRDQVVILGTGLTAVDTALSLAEHHPQSTITMISRRGLLPLSHATSAVSPARLDELVEDSIARDSGLQARRFCRELRQLAKSRMANGGDWRSVVDGLRPHTAKVWQALSPIERRRFLSHLRPFWEVHRHRMASAVAEKFQQMLTSGQLKIISGKIESGQADDKLVHLSIRERATQQIRLIQAAWVLNCTGPMPSNSAEANPVMGSLLVEGCLRTDALALGIETTPSGNLIDINGEAVPEIFVVGTLRKPALWESTAVPELRMQAADAAERVWGEIKQANRLAL</sequence>
<comment type="similarity">
    <text evidence="1">Belongs to the cysteine dioxygenase family.</text>
</comment>
<dbReference type="PRINTS" id="PR00368">
    <property type="entry name" value="FADPNR"/>
</dbReference>
<dbReference type="Gene3D" id="3.50.50.60">
    <property type="entry name" value="FAD/NAD(P)-binding domain"/>
    <property type="match status" value="1"/>
</dbReference>
<feature type="domain" description="FAD-dependent urate hydroxylase HpyO/Asp monooxygenase CreE-like FAD/NAD(P)-binding" evidence="4">
    <location>
        <begin position="181"/>
        <end position="331"/>
    </location>
</feature>
<dbReference type="SUPFAM" id="SSF51182">
    <property type="entry name" value="RmlC-like cupins"/>
    <property type="match status" value="1"/>
</dbReference>
<dbReference type="InterPro" id="IPR011051">
    <property type="entry name" value="RmlC_Cupin_sf"/>
</dbReference>
<dbReference type="Pfam" id="PF05995">
    <property type="entry name" value="CDO_I"/>
    <property type="match status" value="1"/>
</dbReference>
<evidence type="ECO:0000259" key="4">
    <source>
        <dbReference type="Pfam" id="PF13454"/>
    </source>
</evidence>
<dbReference type="InterPro" id="IPR014710">
    <property type="entry name" value="RmlC-like_jellyroll"/>
</dbReference>
<keyword evidence="2" id="KW-0883">Thioether bond</keyword>
<evidence type="ECO:0000313" key="5">
    <source>
        <dbReference type="EMBL" id="QVL31359.1"/>
    </source>
</evidence>